<accession>A0AAP0NIZ2</accession>
<dbReference type="Proteomes" id="UP001417504">
    <property type="component" value="Unassembled WGS sequence"/>
</dbReference>
<evidence type="ECO:0000313" key="1">
    <source>
        <dbReference type="EMBL" id="KAK9110017.1"/>
    </source>
</evidence>
<name>A0AAP0NIZ2_9MAGN</name>
<organism evidence="1 2">
    <name type="scientific">Stephania japonica</name>
    <dbReference type="NCBI Taxonomy" id="461633"/>
    <lineage>
        <taxon>Eukaryota</taxon>
        <taxon>Viridiplantae</taxon>
        <taxon>Streptophyta</taxon>
        <taxon>Embryophyta</taxon>
        <taxon>Tracheophyta</taxon>
        <taxon>Spermatophyta</taxon>
        <taxon>Magnoliopsida</taxon>
        <taxon>Ranunculales</taxon>
        <taxon>Menispermaceae</taxon>
        <taxon>Menispermoideae</taxon>
        <taxon>Cissampelideae</taxon>
        <taxon>Stephania</taxon>
    </lineage>
</organism>
<sequence>MFEELIRNEAMYMNVFQDIEYGKIRDAINFYDNPTEGKYWLSLPDKGIIVANYYKVALCLLCRHTALPVSERRIVCPATHALALVQSTLTVALQSRSSSATHALALALALSPATHALTFAMLLNLIDIDPFAEVVRMESNSSSSSIKRKRTGEEVEAKEKAKVLKVGISSGNNNNNGDGGIPTILSDPALLDCNGDIPLHISLIA</sequence>
<gene>
    <name evidence="1" type="ORF">Sjap_018077</name>
</gene>
<dbReference type="EMBL" id="JBBNAE010000007">
    <property type="protein sequence ID" value="KAK9110017.1"/>
    <property type="molecule type" value="Genomic_DNA"/>
</dbReference>
<keyword evidence="2" id="KW-1185">Reference proteome</keyword>
<evidence type="ECO:0000313" key="2">
    <source>
        <dbReference type="Proteomes" id="UP001417504"/>
    </source>
</evidence>
<reference evidence="1 2" key="1">
    <citation type="submission" date="2024-01" db="EMBL/GenBank/DDBJ databases">
        <title>Genome assemblies of Stephania.</title>
        <authorList>
            <person name="Yang L."/>
        </authorList>
    </citation>
    <scope>NUCLEOTIDE SEQUENCE [LARGE SCALE GENOMIC DNA]</scope>
    <source>
        <strain evidence="1">QJT</strain>
        <tissue evidence="1">Leaf</tissue>
    </source>
</reference>
<proteinExistence type="predicted"/>
<comment type="caution">
    <text evidence="1">The sequence shown here is derived from an EMBL/GenBank/DDBJ whole genome shotgun (WGS) entry which is preliminary data.</text>
</comment>
<protein>
    <submittedName>
        <fullName evidence="1">Uncharacterized protein</fullName>
    </submittedName>
</protein>
<dbReference type="AlphaFoldDB" id="A0AAP0NIZ2"/>